<organism evidence="1 2">
    <name type="scientific">Acrocarpospora pleiomorpha</name>
    <dbReference type="NCBI Taxonomy" id="90975"/>
    <lineage>
        <taxon>Bacteria</taxon>
        <taxon>Bacillati</taxon>
        <taxon>Actinomycetota</taxon>
        <taxon>Actinomycetes</taxon>
        <taxon>Streptosporangiales</taxon>
        <taxon>Streptosporangiaceae</taxon>
        <taxon>Acrocarpospora</taxon>
    </lineage>
</organism>
<dbReference type="OrthoDB" id="9066681at2"/>
<sequence>MSEYQYYEFLAVDRPLTDRQQAEVRALSTRARITATSFTNEYHWGNFHGDPQAMMERYYDAHLYLTNWGTHQVMLRLPAALLDPAAVERYCVGEQVTAWTSGEHVILDMTSQEEEEYWEEDVERSLSAIVGVRAELAAGDLRPLYLAWLSAYGAWERDEDAFDYSDEDELEPPVPPGLGSLTAAQRALADFLRLDDDLLAVAAEASPAAQAVGPDRAALSAWIRDLPATRKDALLLRVAEDDAARVRLELLATFRGKNGTVAEPKPGRTVAELLDATANRRHAREQQEAALLAEQQAHRERERAAARKRHLDELAQDVEAAWARVESLIDTKKPRDYDQAVDLLRDLQAVAYRDDRIETFTKRFTHLREQHLSKPSLIKRFNNAGLIPD</sequence>
<comment type="caution">
    <text evidence="1">The sequence shown here is derived from an EMBL/GenBank/DDBJ whole genome shotgun (WGS) entry which is preliminary data.</text>
</comment>
<dbReference type="Proteomes" id="UP000377595">
    <property type="component" value="Unassembled WGS sequence"/>
</dbReference>
<proteinExistence type="predicted"/>
<protein>
    <submittedName>
        <fullName evidence="1">Uncharacterized protein</fullName>
    </submittedName>
</protein>
<keyword evidence="2" id="KW-1185">Reference proteome</keyword>
<name>A0A5M3XXR0_9ACTN</name>
<accession>A0A5M3XXR0</accession>
<evidence type="ECO:0000313" key="2">
    <source>
        <dbReference type="Proteomes" id="UP000377595"/>
    </source>
</evidence>
<dbReference type="RefSeq" id="WP_155349186.1">
    <property type="nucleotide sequence ID" value="NZ_BAAAHM010000041.1"/>
</dbReference>
<reference evidence="1 2" key="1">
    <citation type="submission" date="2019-10" db="EMBL/GenBank/DDBJ databases">
        <title>Whole genome shotgun sequence of Acrocarpospora pleiomorpha NBRC 16267.</title>
        <authorList>
            <person name="Ichikawa N."/>
            <person name="Kimura A."/>
            <person name="Kitahashi Y."/>
            <person name="Komaki H."/>
            <person name="Oguchi A."/>
        </authorList>
    </citation>
    <scope>NUCLEOTIDE SEQUENCE [LARGE SCALE GENOMIC DNA]</scope>
    <source>
        <strain evidence="1 2">NBRC 16267</strain>
    </source>
</reference>
<gene>
    <name evidence="1" type="ORF">Aple_072300</name>
</gene>
<evidence type="ECO:0000313" key="1">
    <source>
        <dbReference type="EMBL" id="GES24331.1"/>
    </source>
</evidence>
<dbReference type="AlphaFoldDB" id="A0A5M3XXR0"/>
<dbReference type="EMBL" id="BLAF01000051">
    <property type="protein sequence ID" value="GES24331.1"/>
    <property type="molecule type" value="Genomic_DNA"/>
</dbReference>